<evidence type="ECO:0000313" key="3">
    <source>
        <dbReference type="EMBL" id="KAL0356681.1"/>
    </source>
</evidence>
<comment type="caution">
    <text evidence="3">The sequence shown here is derived from an EMBL/GenBank/DDBJ whole genome shotgun (WGS) entry which is preliminary data.</text>
</comment>
<dbReference type="GO" id="GO:0009631">
    <property type="term" value="P:cold acclimation"/>
    <property type="evidence" value="ECO:0007669"/>
    <property type="project" value="TreeGrafter"/>
</dbReference>
<evidence type="ECO:0008006" key="4">
    <source>
        <dbReference type="Google" id="ProtNLM"/>
    </source>
</evidence>
<dbReference type="AlphaFoldDB" id="A0AAW2PQ66"/>
<dbReference type="GO" id="GO:0009737">
    <property type="term" value="P:response to abscisic acid"/>
    <property type="evidence" value="ECO:0007669"/>
    <property type="project" value="TreeGrafter"/>
</dbReference>
<dbReference type="PANTHER" id="PTHR33346:SF5">
    <property type="entry name" value="DEHYDRIN LEA-RELATED"/>
    <property type="match status" value="1"/>
</dbReference>
<accession>A0AAW2PQ66</accession>
<dbReference type="PANTHER" id="PTHR33346">
    <property type="entry name" value="DEHYDRIN XERO 2-RELATED"/>
    <property type="match status" value="1"/>
</dbReference>
<reference evidence="3" key="1">
    <citation type="submission" date="2020-06" db="EMBL/GenBank/DDBJ databases">
        <authorList>
            <person name="Li T."/>
            <person name="Hu X."/>
            <person name="Zhang T."/>
            <person name="Song X."/>
            <person name="Zhang H."/>
            <person name="Dai N."/>
            <person name="Sheng W."/>
            <person name="Hou X."/>
            <person name="Wei L."/>
        </authorList>
    </citation>
    <scope>NUCLEOTIDE SEQUENCE</scope>
    <source>
        <strain evidence="3">KEN8</strain>
        <tissue evidence="3">Leaf</tissue>
    </source>
</reference>
<organism evidence="3">
    <name type="scientific">Sesamum calycinum</name>
    <dbReference type="NCBI Taxonomy" id="2727403"/>
    <lineage>
        <taxon>Eukaryota</taxon>
        <taxon>Viridiplantae</taxon>
        <taxon>Streptophyta</taxon>
        <taxon>Embryophyta</taxon>
        <taxon>Tracheophyta</taxon>
        <taxon>Spermatophyta</taxon>
        <taxon>Magnoliopsida</taxon>
        <taxon>eudicotyledons</taxon>
        <taxon>Gunneridae</taxon>
        <taxon>Pentapetalae</taxon>
        <taxon>asterids</taxon>
        <taxon>lamiids</taxon>
        <taxon>Lamiales</taxon>
        <taxon>Pedaliaceae</taxon>
        <taxon>Sesamum</taxon>
    </lineage>
</organism>
<feature type="compositionally biased region" description="Low complexity" evidence="2">
    <location>
        <begin position="34"/>
        <end position="50"/>
    </location>
</feature>
<feature type="compositionally biased region" description="Polar residues" evidence="2">
    <location>
        <begin position="156"/>
        <end position="166"/>
    </location>
</feature>
<feature type="region of interest" description="Disordered" evidence="2">
    <location>
        <begin position="1"/>
        <end position="172"/>
    </location>
</feature>
<feature type="compositionally biased region" description="Low complexity" evidence="2">
    <location>
        <begin position="60"/>
        <end position="82"/>
    </location>
</feature>
<dbReference type="Pfam" id="PF00257">
    <property type="entry name" value="Dehydrin"/>
    <property type="match status" value="1"/>
</dbReference>
<dbReference type="EMBL" id="JACGWM010000008">
    <property type="protein sequence ID" value="KAL0356681.1"/>
    <property type="molecule type" value="Genomic_DNA"/>
</dbReference>
<name>A0AAW2PQ66_9LAMI</name>
<dbReference type="PROSITE" id="PS00315">
    <property type="entry name" value="DEHYDRIN_1"/>
    <property type="match status" value="1"/>
</dbReference>
<protein>
    <recommendedName>
        <fullName evidence="4">Dehydrin</fullName>
    </recommendedName>
</protein>
<evidence type="ECO:0000256" key="2">
    <source>
        <dbReference type="SAM" id="MobiDB-lite"/>
    </source>
</evidence>
<feature type="compositionally biased region" description="Basic residues" evidence="2">
    <location>
        <begin position="144"/>
        <end position="155"/>
    </location>
</feature>
<dbReference type="GO" id="GO:0005829">
    <property type="term" value="C:cytosol"/>
    <property type="evidence" value="ECO:0007669"/>
    <property type="project" value="TreeGrafter"/>
</dbReference>
<comment type="similarity">
    <text evidence="1">Belongs to the plant dehydrin family.</text>
</comment>
<sequence length="172" mass="19117">MADLRDEHGNPIQLADQYGNPVKLTDEYGNPVHITGIATTGQTAAVEPQKQVPPPPHPEPQQQQQQQEQLRRSGSSSSSSSSSEDDGQGGRRKKKGLKEKIKETLGEVSTKTRVRRPHTAHQPLLLLLQRRANRRPPSLGRLQSTRRKASWKGSRRSSQATATIIKQRSHDS</sequence>
<dbReference type="InterPro" id="IPR000167">
    <property type="entry name" value="Dehydrin"/>
</dbReference>
<reference evidence="3" key="2">
    <citation type="journal article" date="2024" name="Plant">
        <title>Genomic evolution and insights into agronomic trait innovations of Sesamum species.</title>
        <authorList>
            <person name="Miao H."/>
            <person name="Wang L."/>
            <person name="Qu L."/>
            <person name="Liu H."/>
            <person name="Sun Y."/>
            <person name="Le M."/>
            <person name="Wang Q."/>
            <person name="Wei S."/>
            <person name="Zheng Y."/>
            <person name="Lin W."/>
            <person name="Duan Y."/>
            <person name="Cao H."/>
            <person name="Xiong S."/>
            <person name="Wang X."/>
            <person name="Wei L."/>
            <person name="Li C."/>
            <person name="Ma Q."/>
            <person name="Ju M."/>
            <person name="Zhao R."/>
            <person name="Li G."/>
            <person name="Mu C."/>
            <person name="Tian Q."/>
            <person name="Mei H."/>
            <person name="Zhang T."/>
            <person name="Gao T."/>
            <person name="Zhang H."/>
        </authorList>
    </citation>
    <scope>NUCLEOTIDE SEQUENCE</scope>
    <source>
        <strain evidence="3">KEN8</strain>
    </source>
</reference>
<evidence type="ECO:0000256" key="1">
    <source>
        <dbReference type="ARBA" id="ARBA00008403"/>
    </source>
</evidence>
<proteinExistence type="inferred from homology"/>
<dbReference type="GO" id="GO:0009414">
    <property type="term" value="P:response to water deprivation"/>
    <property type="evidence" value="ECO:0007669"/>
    <property type="project" value="TreeGrafter"/>
</dbReference>
<dbReference type="InterPro" id="IPR030513">
    <property type="entry name" value="Dehydrin_CS"/>
</dbReference>
<gene>
    <name evidence="3" type="ORF">Scaly_1353800</name>
</gene>